<dbReference type="PANTHER" id="PTHR15141:SF76">
    <property type="entry name" value="TRANSCRIPTION ELONGATION FACTOR B POLYPEPTIDE 3"/>
    <property type="match status" value="1"/>
</dbReference>
<feature type="region of interest" description="Disordered" evidence="1">
    <location>
        <begin position="147"/>
        <end position="192"/>
    </location>
</feature>
<evidence type="ECO:0008006" key="4">
    <source>
        <dbReference type="Google" id="ProtNLM"/>
    </source>
</evidence>
<dbReference type="Proteomes" id="UP001375240">
    <property type="component" value="Unassembled WGS sequence"/>
</dbReference>
<accession>A0AAV9UH50</accession>
<name>A0AAV9UH50_9PEZI</name>
<dbReference type="InterPro" id="IPR051870">
    <property type="entry name" value="Elongin-A_domain"/>
</dbReference>
<evidence type="ECO:0000256" key="1">
    <source>
        <dbReference type="SAM" id="MobiDB-lite"/>
    </source>
</evidence>
<sequence length="192" mass="22116">MFLQSCEAFPSLFELSKRACIRNADRIDDVGNLPFFLVRPILSRIENPANLRTIEKNCPQIAGEDSELWREFIRRDFGETALDRYEPATPEGWSKVYRKLKREQDEKDKLDFSKLKADMQKVAEKREKRRVAVVPFNPRDRAEMRRIDRGFGGGGRNWTMSMSSGTSSGRVGKPGPFKSGTLNKVLTRGMRR</sequence>
<keyword evidence="3" id="KW-1185">Reference proteome</keyword>
<dbReference type="GO" id="GO:0070449">
    <property type="term" value="C:elongin complex"/>
    <property type="evidence" value="ECO:0007669"/>
    <property type="project" value="InterPro"/>
</dbReference>
<dbReference type="InterPro" id="IPR010684">
    <property type="entry name" value="RNA_pol_II_trans_fac_SIII_A"/>
</dbReference>
<comment type="caution">
    <text evidence="2">The sequence shown here is derived from an EMBL/GenBank/DDBJ whole genome shotgun (WGS) entry which is preliminary data.</text>
</comment>
<dbReference type="Gene3D" id="6.10.250.3180">
    <property type="match status" value="1"/>
</dbReference>
<proteinExistence type="predicted"/>
<organism evidence="2 3">
    <name type="scientific">Orbilia brochopaga</name>
    <dbReference type="NCBI Taxonomy" id="3140254"/>
    <lineage>
        <taxon>Eukaryota</taxon>
        <taxon>Fungi</taxon>
        <taxon>Dikarya</taxon>
        <taxon>Ascomycota</taxon>
        <taxon>Pezizomycotina</taxon>
        <taxon>Orbiliomycetes</taxon>
        <taxon>Orbiliales</taxon>
        <taxon>Orbiliaceae</taxon>
        <taxon>Orbilia</taxon>
    </lineage>
</organism>
<dbReference type="EMBL" id="JAVHNQ010000008">
    <property type="protein sequence ID" value="KAK6340582.1"/>
    <property type="molecule type" value="Genomic_DNA"/>
</dbReference>
<protein>
    <recommendedName>
        <fullName evidence="4">Elongin-A</fullName>
    </recommendedName>
</protein>
<dbReference type="AlphaFoldDB" id="A0AAV9UH50"/>
<reference evidence="2 3" key="1">
    <citation type="submission" date="2019-10" db="EMBL/GenBank/DDBJ databases">
        <authorList>
            <person name="Palmer J.M."/>
        </authorList>
    </citation>
    <scope>NUCLEOTIDE SEQUENCE [LARGE SCALE GENOMIC DNA]</scope>
    <source>
        <strain evidence="2 3">TWF696</strain>
    </source>
</reference>
<dbReference type="PANTHER" id="PTHR15141">
    <property type="entry name" value="TRANSCRIPTION ELONGATION FACTOR B POLYPEPTIDE 3"/>
    <property type="match status" value="1"/>
</dbReference>
<dbReference type="GO" id="GO:0006368">
    <property type="term" value="P:transcription elongation by RNA polymerase II"/>
    <property type="evidence" value="ECO:0007669"/>
    <property type="project" value="InterPro"/>
</dbReference>
<evidence type="ECO:0000313" key="3">
    <source>
        <dbReference type="Proteomes" id="UP001375240"/>
    </source>
</evidence>
<evidence type="ECO:0000313" key="2">
    <source>
        <dbReference type="EMBL" id="KAK6340582.1"/>
    </source>
</evidence>
<feature type="compositionally biased region" description="Low complexity" evidence="1">
    <location>
        <begin position="159"/>
        <end position="169"/>
    </location>
</feature>
<gene>
    <name evidence="2" type="ORF">TWF696_008909</name>
</gene>
<dbReference type="Pfam" id="PF06881">
    <property type="entry name" value="Elongin_A"/>
    <property type="match status" value="1"/>
</dbReference>